<dbReference type="Pfam" id="PF01488">
    <property type="entry name" value="Shikimate_DH"/>
    <property type="match status" value="1"/>
</dbReference>
<dbReference type="Gene3D" id="3.30.460.30">
    <property type="entry name" value="Glutamyl-tRNA reductase, N-terminal domain"/>
    <property type="match status" value="1"/>
</dbReference>
<feature type="binding site" evidence="4">
    <location>
        <position position="123"/>
    </location>
    <ligand>
        <name>substrate</name>
    </ligand>
</feature>
<feature type="domain" description="Glutamyl-tRNA reductase N-terminal" evidence="6">
    <location>
        <begin position="8"/>
        <end position="159"/>
    </location>
</feature>
<proteinExistence type="inferred from homology"/>
<sequence>MSQSLRYISISHKTASVKQREVFHIPMEKKSDYAQFICNAFPDIVGLLLLTTCNRTEIYFETKTHSAKSIRDFLINLKAPKNSSVDEKLFEFSDTTEATVKHLLEVSSGLESSVLGDSEIIHQIKKSYQFSMTHKLQGSLLERALQSVFKSHKRISNETNFRDGTTSVAYKSLKVIQNNFKNATSTSKKMLFIGAGDIVKQLFKYNSKFNYSNIYISNRSEEKAIFLAQNNKCKTFPWKNVLANSFDDFEVIISAVSNCSNLIHNLPVSNLKVLLLDLAVPCNINKSLTRQNNVIFHDLDSISKELEENKEMRIASKSDVINIILEELASYNEWLKEAPLRALLAKLKISIKNVVTNHYQSKTEDPQIKLVTNQVMKKLIYQTKTLALIPENELNKIISKEASFFY</sequence>
<dbReference type="Pfam" id="PF05201">
    <property type="entry name" value="GlutR_N"/>
    <property type="match status" value="1"/>
</dbReference>
<feature type="domain" description="Quinate/shikimate 5-dehydrogenase/glutamyl-tRNA reductase" evidence="5">
    <location>
        <begin position="184"/>
        <end position="303"/>
    </location>
</feature>
<evidence type="ECO:0000256" key="3">
    <source>
        <dbReference type="ARBA" id="ARBA00023244"/>
    </source>
</evidence>
<feature type="binding site" evidence="4">
    <location>
        <begin position="117"/>
        <end position="119"/>
    </location>
    <ligand>
        <name>substrate</name>
    </ligand>
</feature>
<comment type="caution">
    <text evidence="7">The sequence shown here is derived from an EMBL/GenBank/DDBJ whole genome shotgun (WGS) entry which is preliminary data.</text>
</comment>
<comment type="catalytic activity">
    <reaction evidence="4">
        <text>(S)-4-amino-5-oxopentanoate + tRNA(Glu) + NADP(+) = L-glutamyl-tRNA(Glu) + NADPH + H(+)</text>
        <dbReference type="Rhea" id="RHEA:12344"/>
        <dbReference type="Rhea" id="RHEA-COMP:9663"/>
        <dbReference type="Rhea" id="RHEA-COMP:9680"/>
        <dbReference type="ChEBI" id="CHEBI:15378"/>
        <dbReference type="ChEBI" id="CHEBI:57501"/>
        <dbReference type="ChEBI" id="CHEBI:57783"/>
        <dbReference type="ChEBI" id="CHEBI:58349"/>
        <dbReference type="ChEBI" id="CHEBI:78442"/>
        <dbReference type="ChEBI" id="CHEBI:78520"/>
        <dbReference type="EC" id="1.2.1.70"/>
    </reaction>
</comment>
<evidence type="ECO:0000256" key="2">
    <source>
        <dbReference type="ARBA" id="ARBA00023002"/>
    </source>
</evidence>
<feature type="active site" description="Nucleophile" evidence="4">
    <location>
        <position position="53"/>
    </location>
</feature>
<dbReference type="InterPro" id="IPR036291">
    <property type="entry name" value="NAD(P)-bd_dom_sf"/>
</dbReference>
<dbReference type="EC" id="1.2.1.70" evidence="4"/>
<evidence type="ECO:0000313" key="8">
    <source>
        <dbReference type="Proteomes" id="UP001501302"/>
    </source>
</evidence>
<evidence type="ECO:0000256" key="4">
    <source>
        <dbReference type="HAMAP-Rule" id="MF_00087"/>
    </source>
</evidence>
<comment type="miscellaneous">
    <text evidence="4">During catalysis, the active site Cys acts as a nucleophile attacking the alpha-carbonyl group of tRNA-bound glutamate with the formation of a thioester intermediate between enzyme and glutamate, and the concomitant release of tRNA(Glu). The thioester intermediate is finally reduced by direct hydride transfer from NADPH, to form the product GSA.</text>
</comment>
<evidence type="ECO:0000259" key="5">
    <source>
        <dbReference type="Pfam" id="PF01488"/>
    </source>
</evidence>
<feature type="site" description="Important for activity" evidence="4">
    <location>
        <position position="102"/>
    </location>
</feature>
<dbReference type="SUPFAM" id="SSF69742">
    <property type="entry name" value="Glutamyl tRNA-reductase catalytic, N-terminal domain"/>
    <property type="match status" value="1"/>
</dbReference>
<comment type="pathway">
    <text evidence="4">Porphyrin-containing compound metabolism; protoporphyrin-IX biosynthesis; 5-aminolevulinate from L-glutamyl-tRNA(Glu): step 1/2.</text>
</comment>
<evidence type="ECO:0000313" key="7">
    <source>
        <dbReference type="EMBL" id="GAA4938876.1"/>
    </source>
</evidence>
<dbReference type="Gene3D" id="3.40.50.720">
    <property type="entry name" value="NAD(P)-binding Rossmann-like Domain"/>
    <property type="match status" value="1"/>
</dbReference>
<dbReference type="EMBL" id="BAABJJ010000011">
    <property type="protein sequence ID" value="GAA4938876.1"/>
    <property type="molecule type" value="Genomic_DNA"/>
</dbReference>
<keyword evidence="1 4" id="KW-0521">NADP</keyword>
<dbReference type="InterPro" id="IPR015895">
    <property type="entry name" value="4pyrrol_synth_GluRdtase_N"/>
</dbReference>
<evidence type="ECO:0000259" key="6">
    <source>
        <dbReference type="Pfam" id="PF05201"/>
    </source>
</evidence>
<dbReference type="InterPro" id="IPR036343">
    <property type="entry name" value="GluRdtase_N_sf"/>
</dbReference>
<dbReference type="PANTHER" id="PTHR43013">
    <property type="entry name" value="GLUTAMYL-TRNA REDUCTASE"/>
    <property type="match status" value="1"/>
</dbReference>
<dbReference type="SUPFAM" id="SSF51735">
    <property type="entry name" value="NAD(P)-binding Rossmann-fold domains"/>
    <property type="match status" value="1"/>
</dbReference>
<feature type="binding site" evidence="4">
    <location>
        <begin position="52"/>
        <end position="55"/>
    </location>
    <ligand>
        <name>substrate</name>
    </ligand>
</feature>
<comment type="domain">
    <text evidence="4">Possesses an unusual extended V-shaped dimeric structure with each monomer consisting of three distinct domains arranged along a curved 'spinal' alpha-helix. The N-terminal catalytic domain specifically recognizes the glutamate moiety of the substrate. The second domain is the NADPH-binding domain, and the third C-terminal domain is responsible for dimerization.</text>
</comment>
<name>A0ABP9GE58_9FLAO</name>
<dbReference type="Proteomes" id="UP001501302">
    <property type="component" value="Unassembled WGS sequence"/>
</dbReference>
<dbReference type="PANTHER" id="PTHR43013:SF1">
    <property type="entry name" value="GLUTAMYL-TRNA REDUCTASE"/>
    <property type="match status" value="1"/>
</dbReference>
<dbReference type="RefSeq" id="WP_345190499.1">
    <property type="nucleotide sequence ID" value="NZ_BAABJJ010000011.1"/>
</dbReference>
<comment type="similarity">
    <text evidence="4">Belongs to the glutamyl-tRNA reductase family.</text>
</comment>
<reference evidence="8" key="1">
    <citation type="journal article" date="2019" name="Int. J. Syst. Evol. Microbiol.">
        <title>The Global Catalogue of Microorganisms (GCM) 10K type strain sequencing project: providing services to taxonomists for standard genome sequencing and annotation.</title>
        <authorList>
            <consortium name="The Broad Institute Genomics Platform"/>
            <consortium name="The Broad Institute Genome Sequencing Center for Infectious Disease"/>
            <person name="Wu L."/>
            <person name="Ma J."/>
        </authorList>
    </citation>
    <scope>NUCLEOTIDE SEQUENCE [LARGE SCALE GENOMIC DNA]</scope>
    <source>
        <strain evidence="8">JCM 18285</strain>
    </source>
</reference>
<dbReference type="HAMAP" id="MF_00087">
    <property type="entry name" value="Glu_tRNA_reductase"/>
    <property type="match status" value="1"/>
</dbReference>
<comment type="subunit">
    <text evidence="4">Homodimer.</text>
</comment>
<comment type="function">
    <text evidence="4">Catalyzes the NADPH-dependent reduction of glutamyl-tRNA(Glu) to glutamate 1-semialdehyde (GSA).</text>
</comment>
<keyword evidence="3 4" id="KW-0627">Porphyrin biosynthesis</keyword>
<protein>
    <recommendedName>
        <fullName evidence="4">Glutamyl-tRNA reductase</fullName>
        <shortName evidence="4">GluTR</shortName>
        <ecNumber evidence="4">1.2.1.70</ecNumber>
    </recommendedName>
</protein>
<gene>
    <name evidence="7" type="primary">hemA_1</name>
    <name evidence="4" type="synonym">hemA</name>
    <name evidence="7" type="ORF">GCM10023314_09410</name>
</gene>
<accession>A0ABP9GE58</accession>
<organism evidence="7 8">
    <name type="scientific">Algibacter agarivorans</name>
    <dbReference type="NCBI Taxonomy" id="1109741"/>
    <lineage>
        <taxon>Bacteria</taxon>
        <taxon>Pseudomonadati</taxon>
        <taxon>Bacteroidota</taxon>
        <taxon>Flavobacteriia</taxon>
        <taxon>Flavobacteriales</taxon>
        <taxon>Flavobacteriaceae</taxon>
        <taxon>Algibacter</taxon>
    </lineage>
</organism>
<keyword evidence="2 4" id="KW-0560">Oxidoreductase</keyword>
<keyword evidence="8" id="KW-1185">Reference proteome</keyword>
<dbReference type="InterPro" id="IPR006151">
    <property type="entry name" value="Shikm_DH/Glu-tRNA_Rdtase"/>
</dbReference>
<evidence type="ECO:0000256" key="1">
    <source>
        <dbReference type="ARBA" id="ARBA00022857"/>
    </source>
</evidence>
<feature type="binding site" evidence="4">
    <location>
        <position position="112"/>
    </location>
    <ligand>
        <name>substrate</name>
    </ligand>
</feature>
<feature type="binding site" evidence="4">
    <location>
        <begin position="194"/>
        <end position="199"/>
    </location>
    <ligand>
        <name>NADP(+)</name>
        <dbReference type="ChEBI" id="CHEBI:58349"/>
    </ligand>
</feature>
<dbReference type="InterPro" id="IPR000343">
    <property type="entry name" value="4pyrrol_synth_GluRdtase"/>
</dbReference>